<dbReference type="Proteomes" id="UP001501509">
    <property type="component" value="Unassembled WGS sequence"/>
</dbReference>
<accession>A0ABN3QQD5</accession>
<dbReference type="InterPro" id="IPR058533">
    <property type="entry name" value="Cation_efflux_TM"/>
</dbReference>
<comment type="subcellular location">
    <subcellularLocation>
        <location evidence="2">Cytoplasmic vesicle</location>
        <location evidence="2">Secretory vesicle</location>
        <location evidence="2">Synaptic vesicle membrane</location>
        <topology evidence="2">Multi-pass membrane protein</topology>
    </subcellularLocation>
    <subcellularLocation>
        <location evidence="1">Early endosome membrane</location>
    </subcellularLocation>
</comment>
<keyword evidence="14" id="KW-1185">Reference proteome</keyword>
<dbReference type="Gene3D" id="1.20.1510.10">
    <property type="entry name" value="Cation efflux protein transmembrane domain"/>
    <property type="match status" value="1"/>
</dbReference>
<evidence type="ECO:0000256" key="7">
    <source>
        <dbReference type="ARBA" id="ARBA00022989"/>
    </source>
</evidence>
<name>A0ABN3QQD5_9ACTN</name>
<keyword evidence="7 11" id="KW-1133">Transmembrane helix</keyword>
<keyword evidence="8" id="KW-0770">Synapse</keyword>
<dbReference type="InterPro" id="IPR027469">
    <property type="entry name" value="Cation_efflux_TMD_sf"/>
</dbReference>
<sequence length="213" mass="22214">MSAGASAVPQVPGPAARRAVRYAHFTIGYNVIEGIVAVTAGTAAGAVSLIGFGVDSGIEVAAATVVLVRLLAVLRGGEPDEARERRALKFIAVTFFALAAYVTVEGVRDLAIGESPDTSMVGITLTGASIVIMPWLAHVKRKAGLAMNSRLVVADAAETRLCAWLSVSTFAGLVAFAIWGWTWIDPVAGFIIAAFAVMEGKEAWEGELACDDH</sequence>
<dbReference type="PANTHER" id="PTHR31937:SF2">
    <property type="entry name" value="TRANSMEMBRANE PROTEIN 163"/>
    <property type="match status" value="1"/>
</dbReference>
<evidence type="ECO:0000256" key="8">
    <source>
        <dbReference type="ARBA" id="ARBA00023018"/>
    </source>
</evidence>
<evidence type="ECO:0000256" key="9">
    <source>
        <dbReference type="ARBA" id="ARBA00023136"/>
    </source>
</evidence>
<keyword evidence="9 11" id="KW-0472">Membrane</keyword>
<evidence type="ECO:0000256" key="2">
    <source>
        <dbReference type="ARBA" id="ARBA00004644"/>
    </source>
</evidence>
<dbReference type="InterPro" id="IPR026765">
    <property type="entry name" value="Tmem163"/>
</dbReference>
<feature type="domain" description="Cation efflux protein transmembrane" evidence="12">
    <location>
        <begin position="90"/>
        <end position="199"/>
    </location>
</feature>
<protein>
    <submittedName>
        <fullName evidence="13">Cation transporter</fullName>
    </submittedName>
</protein>
<evidence type="ECO:0000259" key="12">
    <source>
        <dbReference type="Pfam" id="PF01545"/>
    </source>
</evidence>
<organism evidence="13 14">
    <name type="scientific">Actinomadura fulvescens</name>
    <dbReference type="NCBI Taxonomy" id="46160"/>
    <lineage>
        <taxon>Bacteria</taxon>
        <taxon>Bacillati</taxon>
        <taxon>Actinomycetota</taxon>
        <taxon>Actinomycetes</taxon>
        <taxon>Streptosporangiales</taxon>
        <taxon>Thermomonosporaceae</taxon>
        <taxon>Actinomadura</taxon>
    </lineage>
</organism>
<comment type="similarity">
    <text evidence="3">Belongs to the TMEM163 family.</text>
</comment>
<feature type="transmembrane region" description="Helical" evidence="11">
    <location>
        <begin position="27"/>
        <end position="50"/>
    </location>
</feature>
<proteinExistence type="inferred from homology"/>
<evidence type="ECO:0000256" key="6">
    <source>
        <dbReference type="ARBA" id="ARBA00022833"/>
    </source>
</evidence>
<feature type="transmembrane region" description="Helical" evidence="11">
    <location>
        <begin position="119"/>
        <end position="140"/>
    </location>
</feature>
<feature type="transmembrane region" description="Helical" evidence="11">
    <location>
        <begin position="86"/>
        <end position="104"/>
    </location>
</feature>
<evidence type="ECO:0000256" key="11">
    <source>
        <dbReference type="SAM" id="Phobius"/>
    </source>
</evidence>
<dbReference type="PANTHER" id="PTHR31937">
    <property type="entry name" value="TRANSMEMBRANE PROTEIN 163"/>
    <property type="match status" value="1"/>
</dbReference>
<evidence type="ECO:0000313" key="13">
    <source>
        <dbReference type="EMBL" id="GAA2632026.1"/>
    </source>
</evidence>
<comment type="caution">
    <text evidence="13">The sequence shown here is derived from an EMBL/GenBank/DDBJ whole genome shotgun (WGS) entry which is preliminary data.</text>
</comment>
<dbReference type="EMBL" id="BAAATD010000016">
    <property type="protein sequence ID" value="GAA2632026.1"/>
    <property type="molecule type" value="Genomic_DNA"/>
</dbReference>
<keyword evidence="5" id="KW-0967">Endosome</keyword>
<evidence type="ECO:0000256" key="4">
    <source>
        <dbReference type="ARBA" id="ARBA00022692"/>
    </source>
</evidence>
<gene>
    <name evidence="13" type="ORF">GCM10010411_82790</name>
</gene>
<keyword evidence="10" id="KW-0968">Cytoplasmic vesicle</keyword>
<dbReference type="SUPFAM" id="SSF161111">
    <property type="entry name" value="Cation efflux protein transmembrane domain-like"/>
    <property type="match status" value="1"/>
</dbReference>
<evidence type="ECO:0000256" key="10">
    <source>
        <dbReference type="ARBA" id="ARBA00023329"/>
    </source>
</evidence>
<dbReference type="RefSeq" id="WP_344547978.1">
    <property type="nucleotide sequence ID" value="NZ_BAAATD010000016.1"/>
</dbReference>
<dbReference type="Pfam" id="PF01545">
    <property type="entry name" value="Cation_efflux"/>
    <property type="match status" value="1"/>
</dbReference>
<feature type="transmembrane region" description="Helical" evidence="11">
    <location>
        <begin position="161"/>
        <end position="181"/>
    </location>
</feature>
<feature type="transmembrane region" description="Helical" evidence="11">
    <location>
        <begin position="56"/>
        <end position="74"/>
    </location>
</feature>
<evidence type="ECO:0000256" key="1">
    <source>
        <dbReference type="ARBA" id="ARBA00004146"/>
    </source>
</evidence>
<keyword evidence="4 11" id="KW-0812">Transmembrane</keyword>
<keyword evidence="6" id="KW-0862">Zinc</keyword>
<evidence type="ECO:0000256" key="5">
    <source>
        <dbReference type="ARBA" id="ARBA00022753"/>
    </source>
</evidence>
<evidence type="ECO:0000313" key="14">
    <source>
        <dbReference type="Proteomes" id="UP001501509"/>
    </source>
</evidence>
<reference evidence="13 14" key="1">
    <citation type="journal article" date="2019" name="Int. J. Syst. Evol. Microbiol.">
        <title>The Global Catalogue of Microorganisms (GCM) 10K type strain sequencing project: providing services to taxonomists for standard genome sequencing and annotation.</title>
        <authorList>
            <consortium name="The Broad Institute Genomics Platform"/>
            <consortium name="The Broad Institute Genome Sequencing Center for Infectious Disease"/>
            <person name="Wu L."/>
            <person name="Ma J."/>
        </authorList>
    </citation>
    <scope>NUCLEOTIDE SEQUENCE [LARGE SCALE GENOMIC DNA]</scope>
    <source>
        <strain evidence="13 14">JCM 6833</strain>
    </source>
</reference>
<evidence type="ECO:0000256" key="3">
    <source>
        <dbReference type="ARBA" id="ARBA00008731"/>
    </source>
</evidence>